<organism evidence="3 4">
    <name type="scientific">Methylophilus flavus</name>
    <dbReference type="NCBI Taxonomy" id="640084"/>
    <lineage>
        <taxon>Bacteria</taxon>
        <taxon>Pseudomonadati</taxon>
        <taxon>Pseudomonadota</taxon>
        <taxon>Betaproteobacteria</taxon>
        <taxon>Nitrosomonadales</taxon>
        <taxon>Methylophilaceae</taxon>
        <taxon>Methylophilus</taxon>
    </lineage>
</organism>
<dbReference type="RefSeq" id="WP_379031468.1">
    <property type="nucleotide sequence ID" value="NZ_JBHTLN010000001.1"/>
</dbReference>
<proteinExistence type="predicted"/>
<feature type="transmembrane region" description="Helical" evidence="2">
    <location>
        <begin position="16"/>
        <end position="36"/>
    </location>
</feature>
<name>A0ABW3P6R1_9PROT</name>
<keyword evidence="2" id="KW-1133">Transmembrane helix</keyword>
<evidence type="ECO:0000313" key="4">
    <source>
        <dbReference type="Proteomes" id="UP001597206"/>
    </source>
</evidence>
<evidence type="ECO:0000313" key="3">
    <source>
        <dbReference type="EMBL" id="MFD1121899.1"/>
    </source>
</evidence>
<dbReference type="EMBL" id="JBHTLN010000001">
    <property type="protein sequence ID" value="MFD1121899.1"/>
    <property type="molecule type" value="Genomic_DNA"/>
</dbReference>
<sequence>MLNRLTPAFTALRKSLIAKIIAGLIVFYLLFAWLAVNPLAKWLLPWVAETQLASKASVEKVTFDPFRLTTTIDHFSLTEKSGAPLASFDKLVVDMEFSGLFSWAWKLRQVTVASPRINIHISKQGRLNWADLIAKLNEDPSPPDKDLPRVIVENIDIRQGDIEYLDDHHTTPLQASLKPLDFELDGFSTLPEDRGDYLIAAKLPYQGGTLKWKGNFGVNPLASQGTLAIEGLQIAKVAQWVNTQSLPFQPDAGTFSSQLKYDFSLPNQHPRLLLADAKLSVNALAGKLLQGDRLALNQITLFIKHLLLEQQQDTNVTTQAITVKLDQLQLEKPQATFSLASASATLPALAFNHSDHAQLSFENLDLHFNQLQLQHQQKNLFHLPALSIEQVSLNLAERRADIGKLLLADGKLTATHHADGSLDWQQAFASGASTQSVEKAAENQETTPATEKQETPFHVAIANVALAHWQLAYLDQQFAKPLEATVSDFNLQLALSQQTINQQSDLQIKQLKAEANQISVQSDRKSVAQLASLTLTDSSLALAEQKISLGALQLNGLKTSVIRQADQQLNWQSLLASATQKNITEPQTQPVTSVPVKSAPAKKSAWAVGLKRFALQHADIHVEDQTTSSPVILDVTDGRIEVADLSQQMARSLSIKAAFTLKQGGQFNAQGKLSPAPFKTDLQLSLTDLSLKPFAPYIQQVAVLNLQDGSASMQGKFQQTASGTTTFDGGFSVSHWSLLEEASQQPFLRWEKLQGDGLALSLAPNRLQISTLTLNKPQTKFIIYPDRSLNISKVMRNPASAPKQEMTKQTNTEPSAPLSSNTVADTSAKSNTADFPVSIDTVRINGAELEFADLSLPQPFGTNIHSLGGVINGISTNPTATAQVELDGKVDDYGAARIYGSLQPFKATAFTDIKLAFTNLEMNRLTPYSGKFAGRKIESGKLSVNLEYKIKQRQLAGENKFVIKKLTLGEKVDSKDAPNLPLDLAIAILEDSDGVIDLDLPISGSLDDPKFSYGSILWKAFTNVLTKIVTSPFSALGKLFGSSEKLEAIVFDPGKSIISPPELEKLHAVSAALGKRQQLKLGITPGYDSAIDTRAIQETTLRKQVAEEMGVRLDANQPAGPIDLNNPKVQSAIQVLHDRLTNKGLLKRLAGKLEKAPAGFYAQAQEALTVSIQVSETDLQALAKARADAIQKVLSEAGVSQERVASATATPVKGDRDQVPSKLTLDVMKR</sequence>
<evidence type="ECO:0000256" key="2">
    <source>
        <dbReference type="SAM" id="Phobius"/>
    </source>
</evidence>
<feature type="compositionally biased region" description="Polar residues" evidence="1">
    <location>
        <begin position="807"/>
        <end position="829"/>
    </location>
</feature>
<comment type="caution">
    <text evidence="3">The sequence shown here is derived from an EMBL/GenBank/DDBJ whole genome shotgun (WGS) entry which is preliminary data.</text>
</comment>
<keyword evidence="4" id="KW-1185">Reference proteome</keyword>
<dbReference type="Proteomes" id="UP001597206">
    <property type="component" value="Unassembled WGS sequence"/>
</dbReference>
<gene>
    <name evidence="3" type="ORF">ACFQ2T_05250</name>
</gene>
<keyword evidence="2" id="KW-0812">Transmembrane</keyword>
<dbReference type="InterPro" id="IPR008023">
    <property type="entry name" value="DUF748"/>
</dbReference>
<dbReference type="PANTHER" id="PTHR30441">
    <property type="entry name" value="DUF748 DOMAIN-CONTAINING PROTEIN"/>
    <property type="match status" value="1"/>
</dbReference>
<dbReference type="Pfam" id="PF05359">
    <property type="entry name" value="DUF748"/>
    <property type="match status" value="1"/>
</dbReference>
<accession>A0ABW3P6R1</accession>
<keyword evidence="2" id="KW-0472">Membrane</keyword>
<reference evidence="4" key="1">
    <citation type="journal article" date="2019" name="Int. J. Syst. Evol. Microbiol.">
        <title>The Global Catalogue of Microorganisms (GCM) 10K type strain sequencing project: providing services to taxonomists for standard genome sequencing and annotation.</title>
        <authorList>
            <consortium name="The Broad Institute Genomics Platform"/>
            <consortium name="The Broad Institute Genome Sequencing Center for Infectious Disease"/>
            <person name="Wu L."/>
            <person name="Ma J."/>
        </authorList>
    </citation>
    <scope>NUCLEOTIDE SEQUENCE [LARGE SCALE GENOMIC DNA]</scope>
    <source>
        <strain evidence="4">CCUG 58411</strain>
    </source>
</reference>
<feature type="region of interest" description="Disordered" evidence="1">
    <location>
        <begin position="799"/>
        <end position="829"/>
    </location>
</feature>
<dbReference type="PANTHER" id="PTHR30441:SF8">
    <property type="entry name" value="DUF748 DOMAIN-CONTAINING PROTEIN"/>
    <property type="match status" value="1"/>
</dbReference>
<evidence type="ECO:0000256" key="1">
    <source>
        <dbReference type="SAM" id="MobiDB-lite"/>
    </source>
</evidence>
<protein>
    <submittedName>
        <fullName evidence="3">DUF748 domain-containing protein</fullName>
    </submittedName>
</protein>
<dbReference type="InterPro" id="IPR052894">
    <property type="entry name" value="AsmA-related"/>
</dbReference>